<sequence>MTDISVVIPHNRGGGTYSASISHIRALKEGGYDVNSFVIFGKESSDNEHIKLLKSYISYLNPFSLFSAIIKFRNKTSKNVIAMHFDSIIFCFLMKKIFRLDVNVYAFIHTNMPAYYSSLMGIKKIIFKRILLLMNGIEGVVFLTEDQVEWFQKNFLYKVDLKVVCIPNPYIPKINNTTVFGSPIDDKGRHGFVFLGRLSQEKNVDFIIKAFSIYCCLGGSDNLYIYGDGSEREKLLKLILSLKLQDRITLCGNTSNPVDALHRARTLVTASQIEGFPVVLLEALDAQLNIITSNCSSACYELFDLDGVVAREFHGEHISILDVPWQDECISKYGKEMRRLSENAPPNRYESGKYLSKYRAEVIFKLWVETFK</sequence>
<dbReference type="PANTHER" id="PTHR12526:SF630">
    <property type="entry name" value="GLYCOSYLTRANSFERASE"/>
    <property type="match status" value="1"/>
</dbReference>
<feature type="domain" description="Glycosyl transferase family 1" evidence="1">
    <location>
        <begin position="189"/>
        <end position="299"/>
    </location>
</feature>
<dbReference type="AlphaFoldDB" id="A0A346ACX7"/>
<dbReference type="PANTHER" id="PTHR12526">
    <property type="entry name" value="GLYCOSYLTRANSFERASE"/>
    <property type="match status" value="1"/>
</dbReference>
<dbReference type="Pfam" id="PF00534">
    <property type="entry name" value="Glycos_transf_1"/>
    <property type="match status" value="1"/>
</dbReference>
<keyword evidence="2" id="KW-0808">Transferase</keyword>
<name>A0A346ACX7_AERHY</name>
<reference evidence="2" key="1">
    <citation type="submission" date="2018-06" db="EMBL/GenBank/DDBJ databases">
        <title>Genetic diversity of the Aeromonas Hydrophila O antigens and development of a suspension array for serotype detection.</title>
        <authorList>
            <person name="Cao H."/>
            <person name="Liu B."/>
        </authorList>
    </citation>
    <scope>NUCLEOTIDE SEQUENCE</scope>
    <source>
        <strain evidence="2">G5388</strain>
    </source>
</reference>
<dbReference type="EMBL" id="MH449684">
    <property type="protein sequence ID" value="AXL05089.1"/>
    <property type="molecule type" value="Genomic_DNA"/>
</dbReference>
<evidence type="ECO:0000259" key="1">
    <source>
        <dbReference type="Pfam" id="PF00534"/>
    </source>
</evidence>
<accession>A0A346ACX7</accession>
<evidence type="ECO:0000313" key="2">
    <source>
        <dbReference type="EMBL" id="AXL05089.1"/>
    </source>
</evidence>
<dbReference type="GO" id="GO:1901135">
    <property type="term" value="P:carbohydrate derivative metabolic process"/>
    <property type="evidence" value="ECO:0007669"/>
    <property type="project" value="UniProtKB-ARBA"/>
</dbReference>
<dbReference type="GO" id="GO:0016757">
    <property type="term" value="F:glycosyltransferase activity"/>
    <property type="evidence" value="ECO:0007669"/>
    <property type="project" value="InterPro"/>
</dbReference>
<protein>
    <submittedName>
        <fullName evidence="2">Glycosyltransferase</fullName>
    </submittedName>
</protein>
<dbReference type="InterPro" id="IPR001296">
    <property type="entry name" value="Glyco_trans_1"/>
</dbReference>
<dbReference type="Gene3D" id="3.40.50.2000">
    <property type="entry name" value="Glycogen Phosphorylase B"/>
    <property type="match status" value="2"/>
</dbReference>
<gene>
    <name evidence="2" type="primary">gt1</name>
</gene>
<dbReference type="SUPFAM" id="SSF53756">
    <property type="entry name" value="UDP-Glycosyltransferase/glycogen phosphorylase"/>
    <property type="match status" value="1"/>
</dbReference>
<proteinExistence type="predicted"/>
<organism evidence="2">
    <name type="scientific">Aeromonas hydrophila</name>
    <dbReference type="NCBI Taxonomy" id="644"/>
    <lineage>
        <taxon>Bacteria</taxon>
        <taxon>Pseudomonadati</taxon>
        <taxon>Pseudomonadota</taxon>
        <taxon>Gammaproteobacteria</taxon>
        <taxon>Aeromonadales</taxon>
        <taxon>Aeromonadaceae</taxon>
        <taxon>Aeromonas</taxon>
    </lineage>
</organism>